<dbReference type="Pfam" id="PF01753">
    <property type="entry name" value="zf-MYND"/>
    <property type="match status" value="1"/>
</dbReference>
<dbReference type="Gene3D" id="1.10.220.160">
    <property type="match status" value="1"/>
</dbReference>
<dbReference type="RefSeq" id="XP_033655075.1">
    <property type="nucleotide sequence ID" value="XM_033794491.1"/>
</dbReference>
<evidence type="ECO:0000256" key="3">
    <source>
        <dbReference type="ARBA" id="ARBA00022833"/>
    </source>
</evidence>
<dbReference type="OrthoDB" id="5945798at2759"/>
<sequence>MASNVDSAGASQPPYYVARSDICVSGNERRVGNGMFASRDFEAGTLIFALKRPLVGVLDTKALQNTCGNCYASAQGTSDGSTMFLDRSIQVSACVGCKYYRYCSKVCQKKAWQRVHKHECKILKELNGRVLPPAVQATMEILIRRKHGLITEQQWQMLCALQAHSLELKQNGKYNDIGLMAMGALNFSRTQDTYTIDFVEQMYSRVLTNSLTLVTPTYDPIGLVMDERIANINHSCDPNAYIVMDGPEIAVRALKPVQKDEEIYISYIDATLPYARRQAELKSHWFFTCRCIKCQKGTTTSEEAWATDPHDLSHEWKRKGTALLTKDLATDARNYVGESQDERIVAALQGWVFDTYQTQQRMSGAEAIKCIQDCMQDCHNSRLWPVYRQPFAALRDDLIVNMLSEQKYASAWPHCAKRYRDILPELYPQVAHPIRVIQVWQTALLAMYLAGEKEFVMEGADMCIIGLMLVKEVQGLCVLSHGETSAFTTSVRRKYEEVLGGLGPGVSITDSQMKEQREMLFKMADSVAY</sequence>
<feature type="domain" description="SET" evidence="5">
    <location>
        <begin position="13"/>
        <end position="268"/>
    </location>
</feature>
<accession>A0A6A6JPD2</accession>
<name>A0A6A6JPD2_WESOR</name>
<evidence type="ECO:0000256" key="2">
    <source>
        <dbReference type="ARBA" id="ARBA00022771"/>
    </source>
</evidence>
<protein>
    <submittedName>
        <fullName evidence="7">SET domain-containing protein</fullName>
    </submittedName>
</protein>
<gene>
    <name evidence="7" type="ORF">EI97DRAFT_296883</name>
</gene>
<dbReference type="CDD" id="cd20071">
    <property type="entry name" value="SET_SMYD"/>
    <property type="match status" value="1"/>
</dbReference>
<dbReference type="InterPro" id="IPR002893">
    <property type="entry name" value="Znf_MYND"/>
</dbReference>
<keyword evidence="2 4" id="KW-0863">Zinc-finger</keyword>
<dbReference type="GeneID" id="54547666"/>
<dbReference type="PANTHER" id="PTHR12197">
    <property type="entry name" value="HISTONE-LYSINE N-METHYLTRANSFERASE SMYD"/>
    <property type="match status" value="1"/>
</dbReference>
<dbReference type="PROSITE" id="PS50865">
    <property type="entry name" value="ZF_MYND_2"/>
    <property type="match status" value="1"/>
</dbReference>
<keyword evidence="3" id="KW-0862">Zinc</keyword>
<reference evidence="7" key="1">
    <citation type="journal article" date="2020" name="Stud. Mycol.">
        <title>101 Dothideomycetes genomes: a test case for predicting lifestyles and emergence of pathogens.</title>
        <authorList>
            <person name="Haridas S."/>
            <person name="Albert R."/>
            <person name="Binder M."/>
            <person name="Bloem J."/>
            <person name="Labutti K."/>
            <person name="Salamov A."/>
            <person name="Andreopoulos B."/>
            <person name="Baker S."/>
            <person name="Barry K."/>
            <person name="Bills G."/>
            <person name="Bluhm B."/>
            <person name="Cannon C."/>
            <person name="Castanera R."/>
            <person name="Culley D."/>
            <person name="Daum C."/>
            <person name="Ezra D."/>
            <person name="Gonzalez J."/>
            <person name="Henrissat B."/>
            <person name="Kuo A."/>
            <person name="Liang C."/>
            <person name="Lipzen A."/>
            <person name="Lutzoni F."/>
            <person name="Magnuson J."/>
            <person name="Mondo S."/>
            <person name="Nolan M."/>
            <person name="Ohm R."/>
            <person name="Pangilinan J."/>
            <person name="Park H.-J."/>
            <person name="Ramirez L."/>
            <person name="Alfaro M."/>
            <person name="Sun H."/>
            <person name="Tritt A."/>
            <person name="Yoshinaga Y."/>
            <person name="Zwiers L.-H."/>
            <person name="Turgeon B."/>
            <person name="Goodwin S."/>
            <person name="Spatafora J."/>
            <person name="Crous P."/>
            <person name="Grigoriev I."/>
        </authorList>
    </citation>
    <scope>NUCLEOTIDE SEQUENCE</scope>
    <source>
        <strain evidence="7">CBS 379.55</strain>
    </source>
</reference>
<dbReference type="InterPro" id="IPR046341">
    <property type="entry name" value="SET_dom_sf"/>
</dbReference>
<dbReference type="SUPFAM" id="SSF144232">
    <property type="entry name" value="HIT/MYND zinc finger-like"/>
    <property type="match status" value="1"/>
</dbReference>
<evidence type="ECO:0000259" key="5">
    <source>
        <dbReference type="PROSITE" id="PS50280"/>
    </source>
</evidence>
<dbReference type="PROSITE" id="PS50280">
    <property type="entry name" value="SET"/>
    <property type="match status" value="1"/>
</dbReference>
<dbReference type="InterPro" id="IPR001214">
    <property type="entry name" value="SET_dom"/>
</dbReference>
<feature type="domain" description="MYND-type" evidence="6">
    <location>
        <begin position="67"/>
        <end position="120"/>
    </location>
</feature>
<dbReference type="Proteomes" id="UP000800097">
    <property type="component" value="Unassembled WGS sequence"/>
</dbReference>
<dbReference type="SMART" id="SM00317">
    <property type="entry name" value="SET"/>
    <property type="match status" value="1"/>
</dbReference>
<evidence type="ECO:0000256" key="4">
    <source>
        <dbReference type="PROSITE-ProRule" id="PRU00134"/>
    </source>
</evidence>
<evidence type="ECO:0000259" key="6">
    <source>
        <dbReference type="PROSITE" id="PS50865"/>
    </source>
</evidence>
<dbReference type="Gene3D" id="2.170.270.10">
    <property type="entry name" value="SET domain"/>
    <property type="match status" value="1"/>
</dbReference>
<dbReference type="EMBL" id="ML986490">
    <property type="protein sequence ID" value="KAF2277536.1"/>
    <property type="molecule type" value="Genomic_DNA"/>
</dbReference>
<evidence type="ECO:0000313" key="8">
    <source>
        <dbReference type="Proteomes" id="UP000800097"/>
    </source>
</evidence>
<dbReference type="GO" id="GO:0008270">
    <property type="term" value="F:zinc ion binding"/>
    <property type="evidence" value="ECO:0007669"/>
    <property type="project" value="UniProtKB-KW"/>
</dbReference>
<organism evidence="7 8">
    <name type="scientific">Westerdykella ornata</name>
    <dbReference type="NCBI Taxonomy" id="318751"/>
    <lineage>
        <taxon>Eukaryota</taxon>
        <taxon>Fungi</taxon>
        <taxon>Dikarya</taxon>
        <taxon>Ascomycota</taxon>
        <taxon>Pezizomycotina</taxon>
        <taxon>Dothideomycetes</taxon>
        <taxon>Pleosporomycetidae</taxon>
        <taxon>Pleosporales</taxon>
        <taxon>Sporormiaceae</taxon>
        <taxon>Westerdykella</taxon>
    </lineage>
</organism>
<keyword evidence="1" id="KW-0479">Metal-binding</keyword>
<dbReference type="AlphaFoldDB" id="A0A6A6JPD2"/>
<proteinExistence type="predicted"/>
<dbReference type="Gene3D" id="6.10.140.2220">
    <property type="match status" value="1"/>
</dbReference>
<dbReference type="SUPFAM" id="SSF82199">
    <property type="entry name" value="SET domain"/>
    <property type="match status" value="1"/>
</dbReference>
<dbReference type="GO" id="GO:0005634">
    <property type="term" value="C:nucleus"/>
    <property type="evidence" value="ECO:0007669"/>
    <property type="project" value="TreeGrafter"/>
</dbReference>
<dbReference type="PANTHER" id="PTHR12197:SF251">
    <property type="entry name" value="EG:BACR7C10.4 PROTEIN"/>
    <property type="match status" value="1"/>
</dbReference>
<keyword evidence="8" id="KW-1185">Reference proteome</keyword>
<evidence type="ECO:0000313" key="7">
    <source>
        <dbReference type="EMBL" id="KAF2277536.1"/>
    </source>
</evidence>
<dbReference type="InterPro" id="IPR050869">
    <property type="entry name" value="H3K4_H4K5_MeTrfase"/>
</dbReference>
<dbReference type="Pfam" id="PF00856">
    <property type="entry name" value="SET"/>
    <property type="match status" value="1"/>
</dbReference>
<evidence type="ECO:0000256" key="1">
    <source>
        <dbReference type="ARBA" id="ARBA00022723"/>
    </source>
</evidence>